<evidence type="ECO:0000313" key="2">
    <source>
        <dbReference type="EMBL" id="KAI1902745.1"/>
    </source>
</evidence>
<reference evidence="2" key="1">
    <citation type="submission" date="2021-01" db="EMBL/GenBank/DDBJ databases">
        <authorList>
            <person name="Zahm M."/>
            <person name="Roques C."/>
            <person name="Cabau C."/>
            <person name="Klopp C."/>
            <person name="Donnadieu C."/>
            <person name="Jouanno E."/>
            <person name="Lampietro C."/>
            <person name="Louis A."/>
            <person name="Herpin A."/>
            <person name="Echchiki A."/>
            <person name="Berthelot C."/>
            <person name="Parey E."/>
            <person name="Roest-Crollius H."/>
            <person name="Braasch I."/>
            <person name="Postlethwait J."/>
            <person name="Bobe J."/>
            <person name="Montfort J."/>
            <person name="Bouchez O."/>
            <person name="Begum T."/>
            <person name="Mejri S."/>
            <person name="Adams A."/>
            <person name="Chen W.-J."/>
            <person name="Guiguen Y."/>
        </authorList>
    </citation>
    <scope>NUCLEOTIDE SEQUENCE</scope>
    <source>
        <tissue evidence="2">Blood</tissue>
    </source>
</reference>
<comment type="caution">
    <text evidence="2">The sequence shown here is derived from an EMBL/GenBank/DDBJ whole genome shotgun (WGS) entry which is preliminary data.</text>
</comment>
<evidence type="ECO:0000313" key="3">
    <source>
        <dbReference type="Proteomes" id="UP000829720"/>
    </source>
</evidence>
<feature type="compositionally biased region" description="Low complexity" evidence="1">
    <location>
        <begin position="63"/>
        <end position="76"/>
    </location>
</feature>
<accession>A0A8T3E7T7</accession>
<feature type="region of interest" description="Disordered" evidence="1">
    <location>
        <begin position="32"/>
        <end position="79"/>
    </location>
</feature>
<keyword evidence="3" id="KW-1185">Reference proteome</keyword>
<proteinExistence type="predicted"/>
<evidence type="ECO:0000256" key="1">
    <source>
        <dbReference type="SAM" id="MobiDB-lite"/>
    </source>
</evidence>
<dbReference type="AlphaFoldDB" id="A0A8T3E7T7"/>
<name>A0A8T3E7T7_9TELE</name>
<gene>
    <name evidence="2" type="ORF">AGOR_G00019170</name>
</gene>
<dbReference type="Proteomes" id="UP000829720">
    <property type="component" value="Unassembled WGS sequence"/>
</dbReference>
<organism evidence="2 3">
    <name type="scientific">Albula goreensis</name>
    <dbReference type="NCBI Taxonomy" id="1534307"/>
    <lineage>
        <taxon>Eukaryota</taxon>
        <taxon>Metazoa</taxon>
        <taxon>Chordata</taxon>
        <taxon>Craniata</taxon>
        <taxon>Vertebrata</taxon>
        <taxon>Euteleostomi</taxon>
        <taxon>Actinopterygii</taxon>
        <taxon>Neopterygii</taxon>
        <taxon>Teleostei</taxon>
        <taxon>Albuliformes</taxon>
        <taxon>Albulidae</taxon>
        <taxon>Albula</taxon>
    </lineage>
</organism>
<dbReference type="EMBL" id="JAERUA010000002">
    <property type="protein sequence ID" value="KAI1902745.1"/>
    <property type="molecule type" value="Genomic_DNA"/>
</dbReference>
<sequence length="128" mass="14185">MYNLFHGDQDEESLYRAVARVTSLLLRMEEVGRRLQEPSSPSKTPPEQSPADGETPTARDGSSETSTPPSAADTTSGPQEVEWSFAFEQILASLLNEPDLVRFFEKPVDIQAKLEYAKSAQLKAQVNQ</sequence>
<dbReference type="OrthoDB" id="8958814at2759"/>
<protein>
    <submittedName>
        <fullName evidence="2">Uncharacterized protein</fullName>
    </submittedName>
</protein>